<comment type="caution">
    <text evidence="7">The sequence shown here is derived from an EMBL/GenBank/DDBJ whole genome shotgun (WGS) entry which is preliminary data.</text>
</comment>
<dbReference type="RefSeq" id="WP_189447180.1">
    <property type="nucleotide sequence ID" value="NZ_BMXY01000001.1"/>
</dbReference>
<evidence type="ECO:0000256" key="5">
    <source>
        <dbReference type="SAM" id="SignalP"/>
    </source>
</evidence>
<dbReference type="InterPro" id="IPR024167">
    <property type="entry name" value="Cytochrome_c4-like"/>
</dbReference>
<dbReference type="InterPro" id="IPR009056">
    <property type="entry name" value="Cyt_c-like_dom"/>
</dbReference>
<feature type="domain" description="Cytochrome c" evidence="6">
    <location>
        <begin position="25"/>
        <end position="102"/>
    </location>
</feature>
<accession>A0ABQ3BTT9</accession>
<dbReference type="InterPro" id="IPR050597">
    <property type="entry name" value="Cytochrome_c_Oxidase_Subunit"/>
</dbReference>
<keyword evidence="1 4" id="KW-0349">Heme</keyword>
<dbReference type="PANTHER" id="PTHR33751:SF11">
    <property type="entry name" value="BLL4483 PROTEIN"/>
    <property type="match status" value="1"/>
</dbReference>
<evidence type="ECO:0000256" key="3">
    <source>
        <dbReference type="ARBA" id="ARBA00023004"/>
    </source>
</evidence>
<name>A0ABQ3BTT9_9GAMM</name>
<dbReference type="PROSITE" id="PS51007">
    <property type="entry name" value="CYTC"/>
    <property type="match status" value="2"/>
</dbReference>
<evidence type="ECO:0000313" key="8">
    <source>
        <dbReference type="Proteomes" id="UP000643403"/>
    </source>
</evidence>
<keyword evidence="2 4" id="KW-0479">Metal-binding</keyword>
<dbReference type="InterPro" id="IPR036909">
    <property type="entry name" value="Cyt_c-like_dom_sf"/>
</dbReference>
<feature type="signal peptide" evidence="5">
    <location>
        <begin position="1"/>
        <end position="20"/>
    </location>
</feature>
<keyword evidence="3 4" id="KW-0408">Iron</keyword>
<sequence>MRCRTLFAAGLLVSAGVAMAADPATIARAGAPGVAACSSCHGAAGEGQGSFPRLAGLDSAYLARQLDDFATGRRANAVMSPIAKALASADRQALAQHYARLPPPPAATAARGDPAGQRLAMRGAWAKSVPACVQCHGPGGRGVGAAFPALAGQSAAYISAQLKAFRDGLRKNDPQALMRAPASRLSDDEIAAVAQWFSVQPARRPGGDP</sequence>
<organism evidence="7 8">
    <name type="scientific">Cognatilysobacter xinjiangensis</name>
    <dbReference type="NCBI Taxonomy" id="546892"/>
    <lineage>
        <taxon>Bacteria</taxon>
        <taxon>Pseudomonadati</taxon>
        <taxon>Pseudomonadota</taxon>
        <taxon>Gammaproteobacteria</taxon>
        <taxon>Lysobacterales</taxon>
        <taxon>Lysobacteraceae</taxon>
        <taxon>Cognatilysobacter</taxon>
    </lineage>
</organism>
<evidence type="ECO:0000256" key="4">
    <source>
        <dbReference type="PROSITE-ProRule" id="PRU00433"/>
    </source>
</evidence>
<feature type="chain" id="PRO_5045669214" evidence="5">
    <location>
        <begin position="21"/>
        <end position="209"/>
    </location>
</feature>
<dbReference type="PANTHER" id="PTHR33751">
    <property type="entry name" value="CBB3-TYPE CYTOCHROME C OXIDASE SUBUNIT FIXP"/>
    <property type="match status" value="1"/>
</dbReference>
<reference evidence="8" key="1">
    <citation type="journal article" date="2019" name="Int. J. Syst. Evol. Microbiol.">
        <title>The Global Catalogue of Microorganisms (GCM) 10K type strain sequencing project: providing services to taxonomists for standard genome sequencing and annotation.</title>
        <authorList>
            <consortium name="The Broad Institute Genomics Platform"/>
            <consortium name="The Broad Institute Genome Sequencing Center for Infectious Disease"/>
            <person name="Wu L."/>
            <person name="Ma J."/>
        </authorList>
    </citation>
    <scope>NUCLEOTIDE SEQUENCE [LARGE SCALE GENOMIC DNA]</scope>
    <source>
        <strain evidence="8">KCTC 22558</strain>
    </source>
</reference>
<evidence type="ECO:0000256" key="1">
    <source>
        <dbReference type="ARBA" id="ARBA00022617"/>
    </source>
</evidence>
<proteinExistence type="predicted"/>
<keyword evidence="8" id="KW-1185">Reference proteome</keyword>
<gene>
    <name evidence="7" type="ORF">GCM10008101_08830</name>
</gene>
<evidence type="ECO:0000256" key="2">
    <source>
        <dbReference type="ARBA" id="ARBA00022723"/>
    </source>
</evidence>
<keyword evidence="5" id="KW-0732">Signal</keyword>
<dbReference type="PIRSF" id="PIRSF000005">
    <property type="entry name" value="Cytochrome_c4"/>
    <property type="match status" value="1"/>
</dbReference>
<dbReference type="Proteomes" id="UP000643403">
    <property type="component" value="Unassembled WGS sequence"/>
</dbReference>
<evidence type="ECO:0000259" key="6">
    <source>
        <dbReference type="PROSITE" id="PS51007"/>
    </source>
</evidence>
<dbReference type="EMBL" id="BMXY01000001">
    <property type="protein sequence ID" value="GGZ57483.1"/>
    <property type="molecule type" value="Genomic_DNA"/>
</dbReference>
<evidence type="ECO:0000313" key="7">
    <source>
        <dbReference type="EMBL" id="GGZ57483.1"/>
    </source>
</evidence>
<dbReference type="Gene3D" id="1.10.760.10">
    <property type="entry name" value="Cytochrome c-like domain"/>
    <property type="match status" value="2"/>
</dbReference>
<protein>
    <submittedName>
        <fullName evidence="7">Cytochrome c</fullName>
    </submittedName>
</protein>
<dbReference type="Pfam" id="PF00034">
    <property type="entry name" value="Cytochrom_C"/>
    <property type="match status" value="2"/>
</dbReference>
<dbReference type="SUPFAM" id="SSF46626">
    <property type="entry name" value="Cytochrome c"/>
    <property type="match status" value="2"/>
</dbReference>
<feature type="domain" description="Cytochrome c" evidence="6">
    <location>
        <begin position="107"/>
        <end position="201"/>
    </location>
</feature>